<organism evidence="6 7">
    <name type="scientific">Paspalum notatum var. saurae</name>
    <dbReference type="NCBI Taxonomy" id="547442"/>
    <lineage>
        <taxon>Eukaryota</taxon>
        <taxon>Viridiplantae</taxon>
        <taxon>Streptophyta</taxon>
        <taxon>Embryophyta</taxon>
        <taxon>Tracheophyta</taxon>
        <taxon>Spermatophyta</taxon>
        <taxon>Magnoliopsida</taxon>
        <taxon>Liliopsida</taxon>
        <taxon>Poales</taxon>
        <taxon>Poaceae</taxon>
        <taxon>PACMAD clade</taxon>
        <taxon>Panicoideae</taxon>
        <taxon>Andropogonodae</taxon>
        <taxon>Paspaleae</taxon>
        <taxon>Paspalinae</taxon>
        <taxon>Paspalum</taxon>
    </lineage>
</organism>
<accession>A0AAQ3URF6</accession>
<proteinExistence type="predicted"/>
<dbReference type="AlphaFoldDB" id="A0AAQ3URF6"/>
<comment type="subunit">
    <text evidence="2">Homodimer.</text>
</comment>
<dbReference type="GO" id="GO:0004673">
    <property type="term" value="F:protein histidine kinase activity"/>
    <property type="evidence" value="ECO:0007669"/>
    <property type="project" value="UniProtKB-EC"/>
</dbReference>
<dbReference type="SUPFAM" id="SSF55874">
    <property type="entry name" value="ATPase domain of HSP90 chaperone/DNA topoisomerase II/histidine kinase"/>
    <property type="match status" value="1"/>
</dbReference>
<dbReference type="Gene3D" id="3.30.565.10">
    <property type="entry name" value="Histidine kinase-like ATPase, C-terminal domain"/>
    <property type="match status" value="1"/>
</dbReference>
<dbReference type="EC" id="2.7.13.3" evidence="3"/>
<sequence length="172" mass="19460">MDMDNVTGIQRGVEVIWDPCDFSVLRCAAVIGDCKHLKQILDNSLDNALKFTEEGHIVRLMGGQINIKVKEPGERRACFAFKVLLKMSILIIIDMSGNGELEEIYKEVVKLVKIKCQEAPCRVVLLEDIKTPSDYVTRLNKLGYDIILRKPMHGACLFILLKILRDLEVSDT</sequence>
<evidence type="ECO:0000256" key="3">
    <source>
        <dbReference type="ARBA" id="ARBA00012438"/>
    </source>
</evidence>
<evidence type="ECO:0000256" key="2">
    <source>
        <dbReference type="ARBA" id="ARBA00011738"/>
    </source>
</evidence>
<dbReference type="InterPro" id="IPR036890">
    <property type="entry name" value="HATPase_C_sf"/>
</dbReference>
<comment type="catalytic activity">
    <reaction evidence="1">
        <text>ATP + protein L-histidine = ADP + protein N-phospho-L-histidine.</text>
        <dbReference type="EC" id="2.7.13.3"/>
    </reaction>
</comment>
<dbReference type="PANTHER" id="PTHR43719">
    <property type="entry name" value="TWO-COMPONENT HISTIDINE KINASE"/>
    <property type="match status" value="1"/>
</dbReference>
<evidence type="ECO:0000256" key="1">
    <source>
        <dbReference type="ARBA" id="ARBA00000085"/>
    </source>
</evidence>
<gene>
    <name evidence="6" type="ORF">U9M48_042439</name>
</gene>
<name>A0AAQ3URF6_PASNO</name>
<keyword evidence="5" id="KW-0902">Two-component regulatory system</keyword>
<evidence type="ECO:0000313" key="7">
    <source>
        <dbReference type="Proteomes" id="UP001341281"/>
    </source>
</evidence>
<reference evidence="6 7" key="1">
    <citation type="submission" date="2024-02" db="EMBL/GenBank/DDBJ databases">
        <title>High-quality chromosome-scale genome assembly of Pensacola bahiagrass (Paspalum notatum Flugge var. saurae).</title>
        <authorList>
            <person name="Vega J.M."/>
            <person name="Podio M."/>
            <person name="Orjuela J."/>
            <person name="Siena L.A."/>
            <person name="Pessino S.C."/>
            <person name="Combes M.C."/>
            <person name="Mariac C."/>
            <person name="Albertini E."/>
            <person name="Pupilli F."/>
            <person name="Ortiz J.P.A."/>
            <person name="Leblanc O."/>
        </authorList>
    </citation>
    <scope>NUCLEOTIDE SEQUENCE [LARGE SCALE GENOMIC DNA]</scope>
    <source>
        <strain evidence="6">R1</strain>
        <tissue evidence="6">Leaf</tissue>
    </source>
</reference>
<evidence type="ECO:0000256" key="4">
    <source>
        <dbReference type="ARBA" id="ARBA00022553"/>
    </source>
</evidence>
<dbReference type="PANTHER" id="PTHR43719:SF75">
    <property type="entry name" value="HISTIDINE KINASE CKI1"/>
    <property type="match status" value="1"/>
</dbReference>
<dbReference type="InterPro" id="IPR050956">
    <property type="entry name" value="2C_system_His_kinase"/>
</dbReference>
<dbReference type="GO" id="GO:0000160">
    <property type="term" value="P:phosphorelay signal transduction system"/>
    <property type="evidence" value="ECO:0007669"/>
    <property type="project" value="UniProtKB-KW"/>
</dbReference>
<dbReference type="EMBL" id="CP144754">
    <property type="protein sequence ID" value="WVZ96856.1"/>
    <property type="molecule type" value="Genomic_DNA"/>
</dbReference>
<keyword evidence="4" id="KW-0597">Phosphoprotein</keyword>
<evidence type="ECO:0000256" key="5">
    <source>
        <dbReference type="ARBA" id="ARBA00023012"/>
    </source>
</evidence>
<keyword evidence="7" id="KW-1185">Reference proteome</keyword>
<protein>
    <recommendedName>
        <fullName evidence="3">histidine kinase</fullName>
        <ecNumber evidence="3">2.7.13.3</ecNumber>
    </recommendedName>
</protein>
<evidence type="ECO:0000313" key="6">
    <source>
        <dbReference type="EMBL" id="WVZ96856.1"/>
    </source>
</evidence>
<dbReference type="Proteomes" id="UP001341281">
    <property type="component" value="Chromosome 10"/>
</dbReference>